<sequence>MPRQESREDGSSRTPEETECLRAVSAPPLPDPVAGSEITSEPAPTLGPAAAPAAVPAPNAGPHFTTPIGTTSVSMTIGISANESPQVVCARILQAIEQMGIDRATAVITPVDRFLFQRVSHRQIARRRRLAALTSQVSSPRPYHVDGGQVDDPRRWLSVGEIARPIPEL</sequence>
<name>A0A063C9F9_USTVR</name>
<gene>
    <name evidence="3" type="ORF">UV8b_05731</name>
</gene>
<dbReference type="AlphaFoldDB" id="A0A063C9F9"/>
<dbReference type="EMBL" id="KY617812">
    <property type="protein sequence ID" value="ARS01307.1"/>
    <property type="molecule type" value="Genomic_DNA"/>
</dbReference>
<evidence type="ECO:0000313" key="4">
    <source>
        <dbReference type="Proteomes" id="UP000027002"/>
    </source>
</evidence>
<dbReference type="RefSeq" id="XP_042999161.1">
    <property type="nucleotide sequence ID" value="XM_043143228.1"/>
</dbReference>
<feature type="region of interest" description="Disordered" evidence="1">
    <location>
        <begin position="1"/>
        <end position="66"/>
    </location>
</feature>
<evidence type="ECO:0000313" key="3">
    <source>
        <dbReference type="EMBL" id="QUC21488.1"/>
    </source>
</evidence>
<feature type="compositionally biased region" description="Low complexity" evidence="1">
    <location>
        <begin position="42"/>
        <end position="62"/>
    </location>
</feature>
<dbReference type="GeneID" id="66066508"/>
<dbReference type="Proteomes" id="UP000027002">
    <property type="component" value="Chromosome 4"/>
</dbReference>
<evidence type="ECO:0000256" key="1">
    <source>
        <dbReference type="SAM" id="MobiDB-lite"/>
    </source>
</evidence>
<dbReference type="KEGG" id="uvi:66066508"/>
<reference evidence="2" key="1">
    <citation type="submission" date="2017-02" db="EMBL/GenBank/DDBJ databases">
        <title>PCR markers derived from comparative genomics for detection and identification of the rice pathogen Ustilaginoidea virens in plant tissues.</title>
        <authorList>
            <person name="Tang J."/>
            <person name="Zheng L."/>
            <person name="Jia Q."/>
            <person name="Liu H."/>
            <person name="Hsiang T."/>
            <person name="Huang J."/>
        </authorList>
    </citation>
    <scope>NUCLEOTIDE SEQUENCE</scope>
    <source>
        <strain evidence="2">HWD-2</strain>
    </source>
</reference>
<keyword evidence="4" id="KW-1185">Reference proteome</keyword>
<accession>A0A063C9F9</accession>
<evidence type="ECO:0000313" key="2">
    <source>
        <dbReference type="EMBL" id="ARS01307.1"/>
    </source>
</evidence>
<dbReference type="HOGENOM" id="CLU_1579690_0_0_1"/>
<organism evidence="2">
    <name type="scientific">Ustilaginoidea virens</name>
    <name type="common">Rice false smut fungus</name>
    <name type="synonym">Villosiclava virens</name>
    <dbReference type="NCBI Taxonomy" id="1159556"/>
    <lineage>
        <taxon>Eukaryota</taxon>
        <taxon>Fungi</taxon>
        <taxon>Dikarya</taxon>
        <taxon>Ascomycota</taxon>
        <taxon>Pezizomycotina</taxon>
        <taxon>Sordariomycetes</taxon>
        <taxon>Hypocreomycetidae</taxon>
        <taxon>Hypocreales</taxon>
        <taxon>Clavicipitaceae</taxon>
        <taxon>Ustilaginoidea</taxon>
    </lineage>
</organism>
<feature type="compositionally biased region" description="Basic and acidic residues" evidence="1">
    <location>
        <begin position="1"/>
        <end position="20"/>
    </location>
</feature>
<proteinExistence type="predicted"/>
<reference evidence="3" key="2">
    <citation type="submission" date="2020-03" db="EMBL/GenBank/DDBJ databases">
        <title>A mixture of massive structural variations and highly conserved coding sequences in Ustilaginoidea virens genome.</title>
        <authorList>
            <person name="Zhang K."/>
            <person name="Zhao Z."/>
            <person name="Zhang Z."/>
            <person name="Li Y."/>
            <person name="Hsiang T."/>
            <person name="Sun W."/>
        </authorList>
    </citation>
    <scope>NUCLEOTIDE SEQUENCE</scope>
    <source>
        <strain evidence="3">UV-8b</strain>
    </source>
</reference>
<protein>
    <submittedName>
        <fullName evidence="2">Uncharacterized protein</fullName>
    </submittedName>
</protein>
<dbReference type="EMBL" id="CP072756">
    <property type="protein sequence ID" value="QUC21488.1"/>
    <property type="molecule type" value="Genomic_DNA"/>
</dbReference>